<keyword evidence="1" id="KW-0732">Signal</keyword>
<feature type="domain" description="SH3b" evidence="2">
    <location>
        <begin position="22"/>
        <end position="93"/>
    </location>
</feature>
<dbReference type="SMART" id="SM00287">
    <property type="entry name" value="SH3b"/>
    <property type="match status" value="2"/>
</dbReference>
<dbReference type="PANTHER" id="PTHR34408:SF1">
    <property type="entry name" value="GLYCOSYL HYDROLASE FAMILY 19 DOMAIN-CONTAINING PROTEIN HI_1415"/>
    <property type="match status" value="1"/>
</dbReference>
<accession>A0A510KSD5</accession>
<proteinExistence type="predicted"/>
<sequence>MKKFKNGFLILALSVIFSTISMGTAFITSSKDNAINIRQSATKDSKVVDTIKNGEILESDEKSGDWHKVTYYDGGIDRTFTGYIHDSQLKKIIGKLVITSSEGYSNIREKPTTKSTIKSRLKTGKTVYAISKTADDWYYIRYNGNEYGYIYSNQVNKK</sequence>
<organism evidence="3 4">
    <name type="scientific">Leptotrichia wadei</name>
    <dbReference type="NCBI Taxonomy" id="157687"/>
    <lineage>
        <taxon>Bacteria</taxon>
        <taxon>Fusobacteriati</taxon>
        <taxon>Fusobacteriota</taxon>
        <taxon>Fusobacteriia</taxon>
        <taxon>Fusobacteriales</taxon>
        <taxon>Leptotrichiaceae</taxon>
        <taxon>Leptotrichia</taxon>
    </lineage>
</organism>
<protein>
    <submittedName>
        <fullName evidence="3">SH3 type 3 domain-containing protein</fullName>
    </submittedName>
</protein>
<dbReference type="AlphaFoldDB" id="A0A510KSD5"/>
<dbReference type="OrthoDB" id="81910at2"/>
<dbReference type="RefSeq" id="WP_147003327.1">
    <property type="nucleotide sequence ID" value="NZ_AP019841.1"/>
</dbReference>
<dbReference type="PROSITE" id="PS51781">
    <property type="entry name" value="SH3B"/>
    <property type="match status" value="2"/>
</dbReference>
<dbReference type="Proteomes" id="UP000321944">
    <property type="component" value="Chromosome"/>
</dbReference>
<evidence type="ECO:0000313" key="3">
    <source>
        <dbReference type="EMBL" id="BBM54514.1"/>
    </source>
</evidence>
<dbReference type="EMBL" id="AP019841">
    <property type="protein sequence ID" value="BBM54514.1"/>
    <property type="molecule type" value="Genomic_DNA"/>
</dbReference>
<dbReference type="InterPro" id="IPR052354">
    <property type="entry name" value="Cell_Wall_Dynamics_Protein"/>
</dbReference>
<evidence type="ECO:0000256" key="1">
    <source>
        <dbReference type="SAM" id="SignalP"/>
    </source>
</evidence>
<dbReference type="PANTHER" id="PTHR34408">
    <property type="entry name" value="FAMILY PROTEIN, PUTATIVE-RELATED"/>
    <property type="match status" value="1"/>
</dbReference>
<reference evidence="3 4" key="1">
    <citation type="submission" date="2019-07" db="EMBL/GenBank/DDBJ databases">
        <title>Complete Genome Sequence of Leptotrichia wadei Strain JMUB3936.</title>
        <authorList>
            <person name="Watanabe S."/>
            <person name="Cui L."/>
        </authorList>
    </citation>
    <scope>NUCLEOTIDE SEQUENCE [LARGE SCALE GENOMIC DNA]</scope>
    <source>
        <strain evidence="3 4">JMUB3936</strain>
    </source>
</reference>
<feature type="signal peptide" evidence="1">
    <location>
        <begin position="1"/>
        <end position="23"/>
    </location>
</feature>
<evidence type="ECO:0000259" key="2">
    <source>
        <dbReference type="PROSITE" id="PS51781"/>
    </source>
</evidence>
<dbReference type="Pfam" id="PF08239">
    <property type="entry name" value="SH3_3"/>
    <property type="match status" value="2"/>
</dbReference>
<feature type="chain" id="PRO_5021834393" evidence="1">
    <location>
        <begin position="24"/>
        <end position="158"/>
    </location>
</feature>
<feature type="domain" description="SH3b" evidence="2">
    <location>
        <begin position="95"/>
        <end position="158"/>
    </location>
</feature>
<dbReference type="InterPro" id="IPR003646">
    <property type="entry name" value="SH3-like_bac-type"/>
</dbReference>
<evidence type="ECO:0000313" key="4">
    <source>
        <dbReference type="Proteomes" id="UP000321944"/>
    </source>
</evidence>
<dbReference type="Gene3D" id="2.30.30.40">
    <property type="entry name" value="SH3 Domains"/>
    <property type="match status" value="2"/>
</dbReference>
<gene>
    <name evidence="3" type="ORF">JMUB3936_0798</name>
</gene>
<name>A0A510KSD5_9FUSO</name>